<evidence type="ECO:0000313" key="9">
    <source>
        <dbReference type="Proteomes" id="UP001163739"/>
    </source>
</evidence>
<keyword evidence="4 7" id="KW-0472">Membrane</keyword>
<accession>A0ABY6MYM3</accession>
<gene>
    <name evidence="8" type="primary">fliO</name>
    <name evidence="8" type="ORF">NKI27_12805</name>
</gene>
<evidence type="ECO:0000256" key="4">
    <source>
        <dbReference type="ARBA" id="ARBA00023136"/>
    </source>
</evidence>
<evidence type="ECO:0000256" key="7">
    <source>
        <dbReference type="RuleBase" id="RU362064"/>
    </source>
</evidence>
<dbReference type="Proteomes" id="UP001163739">
    <property type="component" value="Chromosome"/>
</dbReference>
<feature type="transmembrane region" description="Helical" evidence="7">
    <location>
        <begin position="74"/>
        <end position="95"/>
    </location>
</feature>
<evidence type="ECO:0000256" key="1">
    <source>
        <dbReference type="ARBA" id="ARBA00022475"/>
    </source>
</evidence>
<keyword evidence="3 7" id="KW-1133">Transmembrane helix</keyword>
<evidence type="ECO:0000256" key="3">
    <source>
        <dbReference type="ARBA" id="ARBA00022989"/>
    </source>
</evidence>
<evidence type="ECO:0000256" key="5">
    <source>
        <dbReference type="ARBA" id="ARBA00023143"/>
    </source>
</evidence>
<keyword evidence="1 7" id="KW-1003">Cell membrane</keyword>
<dbReference type="PANTHER" id="PTHR38766:SF1">
    <property type="entry name" value="FLAGELLAR PROTEIN FLIO"/>
    <property type="match status" value="1"/>
</dbReference>
<comment type="subcellular location">
    <subcellularLocation>
        <location evidence="7">Cell membrane</location>
    </subcellularLocation>
    <subcellularLocation>
        <location evidence="7">Bacterial flagellum basal body</location>
    </subcellularLocation>
</comment>
<dbReference type="InterPro" id="IPR052205">
    <property type="entry name" value="FliO/MopB"/>
</dbReference>
<comment type="similarity">
    <text evidence="6 7">Belongs to the FliO/MopB family.</text>
</comment>
<keyword evidence="8" id="KW-0969">Cilium</keyword>
<dbReference type="EMBL" id="CP100390">
    <property type="protein sequence ID" value="UZE94946.1"/>
    <property type="molecule type" value="Genomic_DNA"/>
</dbReference>
<organism evidence="8 9">
    <name type="scientific">Alkalimarinus alittae</name>
    <dbReference type="NCBI Taxonomy" id="2961619"/>
    <lineage>
        <taxon>Bacteria</taxon>
        <taxon>Pseudomonadati</taxon>
        <taxon>Pseudomonadota</taxon>
        <taxon>Gammaproteobacteria</taxon>
        <taxon>Alteromonadales</taxon>
        <taxon>Alteromonadaceae</taxon>
        <taxon>Alkalimarinus</taxon>
    </lineage>
</organism>
<evidence type="ECO:0000313" key="8">
    <source>
        <dbReference type="EMBL" id="UZE94946.1"/>
    </source>
</evidence>
<keyword evidence="2 7" id="KW-0812">Transmembrane</keyword>
<keyword evidence="9" id="KW-1185">Reference proteome</keyword>
<keyword evidence="5 7" id="KW-0975">Bacterial flagellum</keyword>
<dbReference type="Pfam" id="PF04347">
    <property type="entry name" value="FliO"/>
    <property type="match status" value="1"/>
</dbReference>
<evidence type="ECO:0000256" key="2">
    <source>
        <dbReference type="ARBA" id="ARBA00022692"/>
    </source>
</evidence>
<dbReference type="NCBIfam" id="TIGR03500">
    <property type="entry name" value="FliO_TIGR"/>
    <property type="match status" value="1"/>
</dbReference>
<proteinExistence type="inferred from homology"/>
<dbReference type="InterPro" id="IPR022781">
    <property type="entry name" value="Flagellar_biosynth_FliO"/>
</dbReference>
<keyword evidence="8" id="KW-0966">Cell projection</keyword>
<evidence type="ECO:0000256" key="6">
    <source>
        <dbReference type="ARBA" id="ARBA00037937"/>
    </source>
</evidence>
<reference evidence="8" key="1">
    <citation type="submission" date="2022-06" db="EMBL/GenBank/DDBJ databases">
        <title>Alkalimarinus sp. nov., isolated from gut of a Alitta virens.</title>
        <authorList>
            <person name="Yang A.I."/>
            <person name="Shin N.-R."/>
        </authorList>
    </citation>
    <scope>NUCLEOTIDE SEQUENCE</scope>
    <source>
        <strain evidence="8">A2M4</strain>
    </source>
</reference>
<name>A0ABY6MYM3_9ALTE</name>
<sequence length="177" mass="19345">MDADKEKQHRWFITVLLKTSTRIAILLFFVCIAGKTLAEAAKETPLSDEPVVEVVVESSPAKLPASPGVNSSDWLKAILGLISVVVLIFAIAWFVKRFTGLAVSNQQQMRIISAIPVGAKERIALIEVADKQVLVGITQHNINLLHSFEEPVVNNNDKTTVDFSSRLQAILSKGPSD</sequence>
<dbReference type="RefSeq" id="WP_265046438.1">
    <property type="nucleotide sequence ID" value="NZ_CP100390.1"/>
</dbReference>
<keyword evidence="8" id="KW-0282">Flagellum</keyword>
<dbReference type="PANTHER" id="PTHR38766">
    <property type="entry name" value="FLAGELLAR PROTEIN FLIO"/>
    <property type="match status" value="1"/>
</dbReference>
<protein>
    <recommendedName>
        <fullName evidence="7">Flagellar protein</fullName>
    </recommendedName>
</protein>